<feature type="transmembrane region" description="Helical" evidence="16">
    <location>
        <begin position="60"/>
        <end position="84"/>
    </location>
</feature>
<evidence type="ECO:0000256" key="9">
    <source>
        <dbReference type="ARBA" id="ARBA00022786"/>
    </source>
</evidence>
<comment type="caution">
    <text evidence="18">The sequence shown here is derived from an EMBL/GenBank/DDBJ whole genome shotgun (WGS) entry which is preliminary data.</text>
</comment>
<evidence type="ECO:0000256" key="5">
    <source>
        <dbReference type="ARBA" id="ARBA00022679"/>
    </source>
</evidence>
<gene>
    <name evidence="18" type="ORF">LIER_20277</name>
</gene>
<comment type="catalytic activity">
    <reaction evidence="1">
        <text>S-ubiquitinyl-[E2 ubiquitin-conjugating enzyme]-L-cysteine + [acceptor protein]-L-lysine = [E2 ubiquitin-conjugating enzyme]-L-cysteine + N(6)-ubiquitinyl-[acceptor protein]-L-lysine.</text>
        <dbReference type="EC" id="2.3.2.27"/>
    </reaction>
</comment>
<evidence type="ECO:0000256" key="16">
    <source>
        <dbReference type="SAM" id="Phobius"/>
    </source>
</evidence>
<dbReference type="AlphaFoldDB" id="A0AAV3QNY0"/>
<feature type="compositionally biased region" description="Low complexity" evidence="15">
    <location>
        <begin position="341"/>
        <end position="350"/>
    </location>
</feature>
<evidence type="ECO:0000256" key="11">
    <source>
        <dbReference type="ARBA" id="ARBA00022989"/>
    </source>
</evidence>
<dbReference type="CDD" id="cd16461">
    <property type="entry name" value="RING-H2_EL5-like"/>
    <property type="match status" value="1"/>
</dbReference>
<evidence type="ECO:0000256" key="7">
    <source>
        <dbReference type="ARBA" id="ARBA00022723"/>
    </source>
</evidence>
<dbReference type="GO" id="GO:0061630">
    <property type="term" value="F:ubiquitin protein ligase activity"/>
    <property type="evidence" value="ECO:0007669"/>
    <property type="project" value="UniProtKB-EC"/>
</dbReference>
<name>A0AAV3QNY0_LITER</name>
<evidence type="ECO:0000256" key="12">
    <source>
        <dbReference type="ARBA" id="ARBA00023136"/>
    </source>
</evidence>
<comment type="similarity">
    <text evidence="13">Belongs to the RING-type zinc finger family. ATL subfamily.</text>
</comment>
<feature type="region of interest" description="Disordered" evidence="15">
    <location>
        <begin position="327"/>
        <end position="350"/>
    </location>
</feature>
<proteinExistence type="inferred from homology"/>
<dbReference type="EC" id="2.3.2.27" evidence="4"/>
<dbReference type="InterPro" id="IPR001841">
    <property type="entry name" value="Znf_RING"/>
</dbReference>
<keyword evidence="8 14" id="KW-0863">Zinc-finger</keyword>
<keyword evidence="9" id="KW-0833">Ubl conjugation pathway</keyword>
<keyword evidence="18" id="KW-0436">Ligase</keyword>
<evidence type="ECO:0000256" key="14">
    <source>
        <dbReference type="PROSITE-ProRule" id="PRU00175"/>
    </source>
</evidence>
<evidence type="ECO:0000256" key="8">
    <source>
        <dbReference type="ARBA" id="ARBA00022771"/>
    </source>
</evidence>
<comment type="subcellular location">
    <subcellularLocation>
        <location evidence="2">Membrane</location>
        <topology evidence="2">Single-pass membrane protein</topology>
    </subcellularLocation>
</comment>
<comment type="pathway">
    <text evidence="3">Protein modification; protein ubiquitination.</text>
</comment>
<feature type="region of interest" description="Disordered" evidence="15">
    <location>
        <begin position="276"/>
        <end position="295"/>
    </location>
</feature>
<dbReference type="Proteomes" id="UP001454036">
    <property type="component" value="Unassembled WGS sequence"/>
</dbReference>
<evidence type="ECO:0000313" key="18">
    <source>
        <dbReference type="EMBL" id="GAA0164706.1"/>
    </source>
</evidence>
<feature type="compositionally biased region" description="Polar residues" evidence="15">
    <location>
        <begin position="327"/>
        <end position="340"/>
    </location>
</feature>
<keyword evidence="5" id="KW-0808">Transferase</keyword>
<keyword evidence="6 16" id="KW-0812">Transmembrane</keyword>
<reference evidence="18 19" key="1">
    <citation type="submission" date="2024-01" db="EMBL/GenBank/DDBJ databases">
        <title>The complete chloroplast genome sequence of Lithospermum erythrorhizon: insights into the phylogenetic relationship among Boraginaceae species and the maternal lineages of purple gromwells.</title>
        <authorList>
            <person name="Okada T."/>
            <person name="Watanabe K."/>
        </authorList>
    </citation>
    <scope>NUCLEOTIDE SEQUENCE [LARGE SCALE GENOMIC DNA]</scope>
</reference>
<dbReference type="GO" id="GO:0016874">
    <property type="term" value="F:ligase activity"/>
    <property type="evidence" value="ECO:0007669"/>
    <property type="project" value="UniProtKB-KW"/>
</dbReference>
<dbReference type="SUPFAM" id="SSF57850">
    <property type="entry name" value="RING/U-box"/>
    <property type="match status" value="1"/>
</dbReference>
<feature type="domain" description="RING-type" evidence="17">
    <location>
        <begin position="144"/>
        <end position="186"/>
    </location>
</feature>
<dbReference type="PROSITE" id="PS50089">
    <property type="entry name" value="ZF_RING_2"/>
    <property type="match status" value="1"/>
</dbReference>
<keyword evidence="7" id="KW-0479">Metal-binding</keyword>
<evidence type="ECO:0000256" key="3">
    <source>
        <dbReference type="ARBA" id="ARBA00004906"/>
    </source>
</evidence>
<accession>A0AAV3QNY0</accession>
<dbReference type="EMBL" id="BAABME010005129">
    <property type="protein sequence ID" value="GAA0164706.1"/>
    <property type="molecule type" value="Genomic_DNA"/>
</dbReference>
<evidence type="ECO:0000313" key="19">
    <source>
        <dbReference type="Proteomes" id="UP001454036"/>
    </source>
</evidence>
<organism evidence="18 19">
    <name type="scientific">Lithospermum erythrorhizon</name>
    <name type="common">Purple gromwell</name>
    <name type="synonym">Lithospermum officinale var. erythrorhizon</name>
    <dbReference type="NCBI Taxonomy" id="34254"/>
    <lineage>
        <taxon>Eukaryota</taxon>
        <taxon>Viridiplantae</taxon>
        <taxon>Streptophyta</taxon>
        <taxon>Embryophyta</taxon>
        <taxon>Tracheophyta</taxon>
        <taxon>Spermatophyta</taxon>
        <taxon>Magnoliopsida</taxon>
        <taxon>eudicotyledons</taxon>
        <taxon>Gunneridae</taxon>
        <taxon>Pentapetalae</taxon>
        <taxon>asterids</taxon>
        <taxon>lamiids</taxon>
        <taxon>Boraginales</taxon>
        <taxon>Boraginaceae</taxon>
        <taxon>Boraginoideae</taxon>
        <taxon>Lithospermeae</taxon>
        <taxon>Lithospermum</taxon>
    </lineage>
</organism>
<evidence type="ECO:0000256" key="10">
    <source>
        <dbReference type="ARBA" id="ARBA00022833"/>
    </source>
</evidence>
<keyword evidence="19" id="KW-1185">Reference proteome</keyword>
<keyword evidence="12 16" id="KW-0472">Membrane</keyword>
<evidence type="ECO:0000256" key="1">
    <source>
        <dbReference type="ARBA" id="ARBA00000900"/>
    </source>
</evidence>
<evidence type="ECO:0000256" key="4">
    <source>
        <dbReference type="ARBA" id="ARBA00012483"/>
    </source>
</evidence>
<dbReference type="SMART" id="SM00184">
    <property type="entry name" value="RING"/>
    <property type="match status" value="1"/>
</dbReference>
<dbReference type="InterPro" id="IPR053238">
    <property type="entry name" value="RING-H2_zinc_finger"/>
</dbReference>
<evidence type="ECO:0000259" key="17">
    <source>
        <dbReference type="PROSITE" id="PS50089"/>
    </source>
</evidence>
<keyword evidence="11 16" id="KW-1133">Transmembrane helix</keyword>
<dbReference type="FunFam" id="3.30.40.10:FF:000187">
    <property type="entry name" value="E3 ubiquitin-protein ligase ATL6"/>
    <property type="match status" value="1"/>
</dbReference>
<dbReference type="Gene3D" id="3.30.40.10">
    <property type="entry name" value="Zinc/RING finger domain, C3HC4 (zinc finger)"/>
    <property type="match status" value="1"/>
</dbReference>
<evidence type="ECO:0000256" key="13">
    <source>
        <dbReference type="ARBA" id="ARBA00024209"/>
    </source>
</evidence>
<evidence type="ECO:0000256" key="15">
    <source>
        <dbReference type="SAM" id="MobiDB-lite"/>
    </source>
</evidence>
<evidence type="ECO:0000256" key="6">
    <source>
        <dbReference type="ARBA" id="ARBA00022692"/>
    </source>
</evidence>
<protein>
    <recommendedName>
        <fullName evidence="4">RING-type E3 ubiquitin transferase</fullName>
        <ecNumber evidence="4">2.3.2.27</ecNumber>
    </recommendedName>
</protein>
<dbReference type="PANTHER" id="PTHR14155:SF263">
    <property type="entry name" value="E3 UBIQUITIN-PROTEIN LIGASE ATL6"/>
    <property type="match status" value="1"/>
</dbReference>
<dbReference type="Pfam" id="PF13639">
    <property type="entry name" value="zf-RING_2"/>
    <property type="match status" value="1"/>
</dbReference>
<dbReference type="GO" id="GO:0016020">
    <property type="term" value="C:membrane"/>
    <property type="evidence" value="ECO:0007669"/>
    <property type="project" value="UniProtKB-SubCell"/>
</dbReference>
<evidence type="ECO:0000256" key="2">
    <source>
        <dbReference type="ARBA" id="ARBA00004167"/>
    </source>
</evidence>
<dbReference type="PANTHER" id="PTHR14155">
    <property type="entry name" value="RING FINGER DOMAIN-CONTAINING"/>
    <property type="match status" value="1"/>
</dbReference>
<keyword evidence="10" id="KW-0862">Zinc</keyword>
<sequence>MKISFFMLFKKNHANKNYYIFVSIFILLLHPSKVVSQISNNAPPPPPSRGDFPAPGRYEFSPAMSIVFVFVVVIFFMIGCFSVFSRQCIESGRARSGLVAINGENRRTGRMRQGLEPNVIDTFPTFLYSDVKKVKMGSNGALECAICLNEFKDEEALRMLPKCCHVFHPECIDTWLISHVTCPVCRANLDSETGTNNCDLTTYPTNEDRGDVHETSEMTIELSELTNHRHPVVGKFPRSHSTGHERFTLRLPQDVQNKLMKPQLRRAKSNLVLPSETSAKKGFRSSSVGAGLQNHNDYEQFDHEGRRERWGFTVAPPFFTRSGSFQTPIGADNNHNNNIMTSGSSSKPTKSPYHCLFAGTSSNDEVGERSFAKLMGNSPV</sequence>
<dbReference type="GO" id="GO:0008270">
    <property type="term" value="F:zinc ion binding"/>
    <property type="evidence" value="ECO:0007669"/>
    <property type="project" value="UniProtKB-KW"/>
</dbReference>
<dbReference type="InterPro" id="IPR013083">
    <property type="entry name" value="Znf_RING/FYVE/PHD"/>
</dbReference>